<proteinExistence type="predicted"/>
<name>A0A1F8B5C4_9BACT</name>
<feature type="region of interest" description="Disordered" evidence="1">
    <location>
        <begin position="36"/>
        <end position="86"/>
    </location>
</feature>
<dbReference type="PROSITE" id="PS51257">
    <property type="entry name" value="PROKAR_LIPOPROTEIN"/>
    <property type="match status" value="1"/>
</dbReference>
<protein>
    <submittedName>
        <fullName evidence="2">Uncharacterized protein</fullName>
    </submittedName>
</protein>
<dbReference type="AlphaFoldDB" id="A0A1F8B5C4"/>
<dbReference type="STRING" id="1802516.A3A75_03915"/>
<evidence type="ECO:0000256" key="1">
    <source>
        <dbReference type="SAM" id="MobiDB-lite"/>
    </source>
</evidence>
<evidence type="ECO:0000313" key="2">
    <source>
        <dbReference type="EMBL" id="OGM59244.1"/>
    </source>
</evidence>
<sequence length="379" mass="42497">MKDFDQRRMSRREALYLIGGGATSLFLTACKVTNETSSPLASETGEVKRVSATPSVRASTKTATATDTPKPTATGTKEPTPTNTPEPVDILAKLKENGVEFPPETTTEFETEDYKYTVSFSKGILERSGINYVHLAPEVMETMFLQSMGNFMYFSRDNYPEIYKDFFDPSILSIPDEQYSWSLAPVRELAEGVLKNGPVPVKFNSGNISGLINDLEINLVSKKEFFDEVLPTLQGERLNFAQSAEWIDPQWDSDIAAFINGNKMSIYSYDLGRPDFKNSPYYIPPVELSSRTPDTPTPDNLYFSIYGNWARAVVLTQMTLIPEDKYWDNVSVAYQLFATQQEIMCPGITRSKRSLVADCKQYINYTFNPNSPVPPTPGP</sequence>
<evidence type="ECO:0000313" key="3">
    <source>
        <dbReference type="Proteomes" id="UP000179018"/>
    </source>
</evidence>
<comment type="caution">
    <text evidence="2">The sequence shown here is derived from an EMBL/GenBank/DDBJ whole genome shotgun (WGS) entry which is preliminary data.</text>
</comment>
<feature type="compositionally biased region" description="Low complexity" evidence="1">
    <location>
        <begin position="60"/>
        <end position="86"/>
    </location>
</feature>
<gene>
    <name evidence="2" type="ORF">A3A75_03915</name>
</gene>
<reference evidence="2 3" key="1">
    <citation type="journal article" date="2016" name="Nat. Commun.">
        <title>Thousands of microbial genomes shed light on interconnected biogeochemical processes in an aquifer system.</title>
        <authorList>
            <person name="Anantharaman K."/>
            <person name="Brown C.T."/>
            <person name="Hug L.A."/>
            <person name="Sharon I."/>
            <person name="Castelle C.J."/>
            <person name="Probst A.J."/>
            <person name="Thomas B.C."/>
            <person name="Singh A."/>
            <person name="Wilkins M.J."/>
            <person name="Karaoz U."/>
            <person name="Brodie E.L."/>
            <person name="Williams K.H."/>
            <person name="Hubbard S.S."/>
            <person name="Banfield J.F."/>
        </authorList>
    </citation>
    <scope>NUCLEOTIDE SEQUENCE [LARGE SCALE GENOMIC DNA]</scope>
</reference>
<organism evidence="2 3">
    <name type="scientific">Candidatus Woesebacteria bacterium RIFCSPLOWO2_01_FULL_39_10</name>
    <dbReference type="NCBI Taxonomy" id="1802516"/>
    <lineage>
        <taxon>Bacteria</taxon>
        <taxon>Candidatus Woeseibacteriota</taxon>
    </lineage>
</organism>
<dbReference type="Proteomes" id="UP000179018">
    <property type="component" value="Unassembled WGS sequence"/>
</dbReference>
<accession>A0A1F8B5C4</accession>
<dbReference type="EMBL" id="MGHC01000025">
    <property type="protein sequence ID" value="OGM59244.1"/>
    <property type="molecule type" value="Genomic_DNA"/>
</dbReference>